<evidence type="ECO:0000313" key="9">
    <source>
        <dbReference type="EMBL" id="OYD16464.1"/>
    </source>
</evidence>
<dbReference type="PANTHER" id="PTHR30572">
    <property type="entry name" value="MEMBRANE COMPONENT OF TRANSPORTER-RELATED"/>
    <property type="match status" value="1"/>
</dbReference>
<protein>
    <recommendedName>
        <fullName evidence="8">ABC3 transporter permease C-terminal domain-containing protein</fullName>
    </recommendedName>
</protein>
<organism evidence="9 10">
    <name type="scientific">candidate division WOR-3 bacterium JGI_Cruoil_03_51_56</name>
    <dbReference type="NCBI Taxonomy" id="1973747"/>
    <lineage>
        <taxon>Bacteria</taxon>
        <taxon>Bacteria division WOR-3</taxon>
    </lineage>
</organism>
<evidence type="ECO:0000256" key="6">
    <source>
        <dbReference type="ARBA" id="ARBA00038076"/>
    </source>
</evidence>
<proteinExistence type="inferred from homology"/>
<dbReference type="Pfam" id="PF02687">
    <property type="entry name" value="FtsX"/>
    <property type="match status" value="1"/>
</dbReference>
<comment type="subcellular location">
    <subcellularLocation>
        <location evidence="1">Cell membrane</location>
        <topology evidence="1">Multi-pass membrane protein</topology>
    </subcellularLocation>
</comment>
<comment type="caution">
    <text evidence="9">The sequence shown here is derived from an EMBL/GenBank/DDBJ whole genome shotgun (WGS) entry which is preliminary data.</text>
</comment>
<feature type="non-terminal residue" evidence="9">
    <location>
        <position position="1"/>
    </location>
</feature>
<keyword evidence="5 7" id="KW-0472">Membrane</keyword>
<evidence type="ECO:0000256" key="2">
    <source>
        <dbReference type="ARBA" id="ARBA00022475"/>
    </source>
</evidence>
<comment type="similarity">
    <text evidence="6">Belongs to the ABC-4 integral membrane protein family.</text>
</comment>
<dbReference type="PANTHER" id="PTHR30572:SF4">
    <property type="entry name" value="ABC TRANSPORTER PERMEASE YTRF"/>
    <property type="match status" value="1"/>
</dbReference>
<dbReference type="GO" id="GO:0022857">
    <property type="term" value="F:transmembrane transporter activity"/>
    <property type="evidence" value="ECO:0007669"/>
    <property type="project" value="TreeGrafter"/>
</dbReference>
<dbReference type="AlphaFoldDB" id="A0A235BWA4"/>
<gene>
    <name evidence="9" type="ORF">CH330_02800</name>
</gene>
<evidence type="ECO:0000256" key="5">
    <source>
        <dbReference type="ARBA" id="ARBA00023136"/>
    </source>
</evidence>
<accession>A0A235BWA4</accession>
<dbReference type="EMBL" id="NOZP01000049">
    <property type="protein sequence ID" value="OYD16464.1"/>
    <property type="molecule type" value="Genomic_DNA"/>
</dbReference>
<dbReference type="InterPro" id="IPR050250">
    <property type="entry name" value="Macrolide_Exporter_MacB"/>
</dbReference>
<feature type="transmembrane region" description="Helical" evidence="7">
    <location>
        <begin position="103"/>
        <end position="130"/>
    </location>
</feature>
<keyword evidence="3 7" id="KW-0812">Transmembrane</keyword>
<feature type="transmembrane region" description="Helical" evidence="7">
    <location>
        <begin position="55"/>
        <end position="83"/>
    </location>
</feature>
<name>A0A235BWA4_UNCW3</name>
<feature type="domain" description="ABC3 transporter permease C-terminal" evidence="8">
    <location>
        <begin position="62"/>
        <end position="175"/>
    </location>
</feature>
<evidence type="ECO:0000256" key="4">
    <source>
        <dbReference type="ARBA" id="ARBA00022989"/>
    </source>
</evidence>
<dbReference type="GO" id="GO:0005886">
    <property type="term" value="C:plasma membrane"/>
    <property type="evidence" value="ECO:0007669"/>
    <property type="project" value="UniProtKB-SubCell"/>
</dbReference>
<keyword evidence="4 7" id="KW-1133">Transmembrane helix</keyword>
<dbReference type="InterPro" id="IPR003838">
    <property type="entry name" value="ABC3_permease_C"/>
</dbReference>
<reference evidence="9 10" key="1">
    <citation type="submission" date="2017-07" db="EMBL/GenBank/DDBJ databases">
        <title>Recovery of genomes from metagenomes via a dereplication, aggregation, and scoring strategy.</title>
        <authorList>
            <person name="Sieber C.M."/>
            <person name="Probst A.J."/>
            <person name="Sharrar A."/>
            <person name="Thomas B.C."/>
            <person name="Hess M."/>
            <person name="Tringe S.G."/>
            <person name="Banfield J.F."/>
        </authorList>
    </citation>
    <scope>NUCLEOTIDE SEQUENCE [LARGE SCALE GENOMIC DNA]</scope>
    <source>
        <strain evidence="9">JGI_Cruoil_03_51_56</strain>
    </source>
</reference>
<evidence type="ECO:0000256" key="7">
    <source>
        <dbReference type="SAM" id="Phobius"/>
    </source>
</evidence>
<evidence type="ECO:0000313" key="10">
    <source>
        <dbReference type="Proteomes" id="UP000215559"/>
    </source>
</evidence>
<keyword evidence="2" id="KW-1003">Cell membrane</keyword>
<evidence type="ECO:0000256" key="1">
    <source>
        <dbReference type="ARBA" id="ARBA00004651"/>
    </source>
</evidence>
<evidence type="ECO:0000256" key="3">
    <source>
        <dbReference type="ARBA" id="ARBA00022692"/>
    </source>
</evidence>
<sequence length="182" mass="19504">SIQVTPKKGARVDAVIDEIRELIRRRHGLGYDKPDDFAINTQETLRDIYKNITRVAYIVMIAVAAISLLVGGIGIMNIMLVAVAERTREIGLRKALGATNRVILWQFLLESVLLAAVGGLIGVGLGIGIAKIAGALGHLKSAAPFWIILLGVGFSGGVGIFFGIYPASRAAKLNPIEALRYE</sequence>
<evidence type="ECO:0000259" key="8">
    <source>
        <dbReference type="Pfam" id="PF02687"/>
    </source>
</evidence>
<feature type="transmembrane region" description="Helical" evidence="7">
    <location>
        <begin position="142"/>
        <end position="165"/>
    </location>
</feature>
<dbReference type="Proteomes" id="UP000215559">
    <property type="component" value="Unassembled WGS sequence"/>
</dbReference>